<proteinExistence type="predicted"/>
<feature type="region of interest" description="Disordered" evidence="1">
    <location>
        <begin position="75"/>
        <end position="100"/>
    </location>
</feature>
<sequence>MELLMMRAGIREEERTTISRFQNGINLEIIDKVKLLPYRDLNELVQLCSRVDHQLKRKSFRKDFNHYYSKNFKNEGSSSKPYFKEQEKEKSSLKAPSKESKSSDINYFKCLGKGHISSQCPTKKTMILRGQYHYSSLDEATSSSSTSSSEGEVIDLEEEILPCSGDLLMVRRLPN</sequence>
<keyword evidence="3" id="KW-1185">Reference proteome</keyword>
<dbReference type="Proteomes" id="UP000075243">
    <property type="component" value="Chromosome 8"/>
</dbReference>
<dbReference type="PANTHER" id="PTHR35046:SF9">
    <property type="entry name" value="RNA-DIRECTED DNA POLYMERASE"/>
    <property type="match status" value="1"/>
</dbReference>
<dbReference type="Gramene" id="C.cajan_15826.t">
    <property type="protein sequence ID" value="C.cajan_15826.t.cds1"/>
    <property type="gene ID" value="C.cajan_15826"/>
</dbReference>
<evidence type="ECO:0008006" key="4">
    <source>
        <dbReference type="Google" id="ProtNLM"/>
    </source>
</evidence>
<evidence type="ECO:0000313" key="3">
    <source>
        <dbReference type="Proteomes" id="UP000075243"/>
    </source>
</evidence>
<name>A0A151T412_CAJCA</name>
<reference evidence="2 3" key="1">
    <citation type="journal article" date="2012" name="Nat. Biotechnol.">
        <title>Draft genome sequence of pigeonpea (Cajanus cajan), an orphan legume crop of resource-poor farmers.</title>
        <authorList>
            <person name="Varshney R.K."/>
            <person name="Chen W."/>
            <person name="Li Y."/>
            <person name="Bharti A.K."/>
            <person name="Saxena R.K."/>
            <person name="Schlueter J.A."/>
            <person name="Donoghue M.T."/>
            <person name="Azam S."/>
            <person name="Fan G."/>
            <person name="Whaley A.M."/>
            <person name="Farmer A.D."/>
            <person name="Sheridan J."/>
            <person name="Iwata A."/>
            <person name="Tuteja R."/>
            <person name="Penmetsa R.V."/>
            <person name="Wu W."/>
            <person name="Upadhyaya H.D."/>
            <person name="Yang S.P."/>
            <person name="Shah T."/>
            <person name="Saxena K.B."/>
            <person name="Michael T."/>
            <person name="McCombie W.R."/>
            <person name="Yang B."/>
            <person name="Zhang G."/>
            <person name="Yang H."/>
            <person name="Wang J."/>
            <person name="Spillane C."/>
            <person name="Cook D.R."/>
            <person name="May G.D."/>
            <person name="Xu X."/>
            <person name="Jackson S.A."/>
        </authorList>
    </citation>
    <scope>NUCLEOTIDE SEQUENCE [LARGE SCALE GENOMIC DNA]</scope>
    <source>
        <strain evidence="3">cv. Asha</strain>
    </source>
</reference>
<gene>
    <name evidence="2" type="ORF">KK1_016290</name>
</gene>
<dbReference type="PANTHER" id="PTHR35046">
    <property type="entry name" value="ZINC KNUCKLE (CCHC-TYPE) FAMILY PROTEIN"/>
    <property type="match status" value="1"/>
</dbReference>
<protein>
    <recommendedName>
        <fullName evidence="4">CCHC-type domain-containing protein</fullName>
    </recommendedName>
</protein>
<dbReference type="EMBL" id="CM003610">
    <property type="protein sequence ID" value="KYP61779.1"/>
    <property type="molecule type" value="Genomic_DNA"/>
</dbReference>
<feature type="compositionally biased region" description="Basic and acidic residues" evidence="1">
    <location>
        <begin position="82"/>
        <end position="100"/>
    </location>
</feature>
<dbReference type="AlphaFoldDB" id="A0A151T412"/>
<organism evidence="2 3">
    <name type="scientific">Cajanus cajan</name>
    <name type="common">Pigeon pea</name>
    <name type="synonym">Cajanus indicus</name>
    <dbReference type="NCBI Taxonomy" id="3821"/>
    <lineage>
        <taxon>Eukaryota</taxon>
        <taxon>Viridiplantae</taxon>
        <taxon>Streptophyta</taxon>
        <taxon>Embryophyta</taxon>
        <taxon>Tracheophyta</taxon>
        <taxon>Spermatophyta</taxon>
        <taxon>Magnoliopsida</taxon>
        <taxon>eudicotyledons</taxon>
        <taxon>Gunneridae</taxon>
        <taxon>Pentapetalae</taxon>
        <taxon>rosids</taxon>
        <taxon>fabids</taxon>
        <taxon>Fabales</taxon>
        <taxon>Fabaceae</taxon>
        <taxon>Papilionoideae</taxon>
        <taxon>50 kb inversion clade</taxon>
        <taxon>NPAAA clade</taxon>
        <taxon>indigoferoid/millettioid clade</taxon>
        <taxon>Phaseoleae</taxon>
        <taxon>Cajanus</taxon>
    </lineage>
</organism>
<accession>A0A151T412</accession>
<evidence type="ECO:0000313" key="2">
    <source>
        <dbReference type="EMBL" id="KYP61779.1"/>
    </source>
</evidence>
<evidence type="ECO:0000256" key="1">
    <source>
        <dbReference type="SAM" id="MobiDB-lite"/>
    </source>
</evidence>